<accession>A0A519BGV8</accession>
<sequence>MMGIEDMISELKDLAKNVDEATQKISDFKKPVKESSDTIPLAQEGISDIIKETEKAANNIMNLLDEINDNSAVMDKSLADLIEFNPIKKIKDSLVNLKELNKKNISMIMDVLSLLSFQDLTGQKLYKIQNTLNDTKIKLLKVLVNSEVSSKGLPDEKKREIYGKLNDIVLNDDTVAQNDVNSILSELGL</sequence>
<protein>
    <submittedName>
        <fullName evidence="1">Uncharacterized protein</fullName>
    </submittedName>
</protein>
<comment type="caution">
    <text evidence="1">The sequence shown here is derived from an EMBL/GenBank/DDBJ whole genome shotgun (WGS) entry which is preliminary data.</text>
</comment>
<organism evidence="1 2">
    <name type="scientific">Acididesulfobacter guangdongensis</name>
    <dbReference type="NCBI Taxonomy" id="2597225"/>
    <lineage>
        <taxon>Bacteria</taxon>
        <taxon>Deltaproteobacteria</taxon>
        <taxon>Candidatus Acidulodesulfobacterales</taxon>
        <taxon>Candidatus Acididesulfobacter</taxon>
    </lineage>
</organism>
<dbReference type="Pfam" id="PF04344">
    <property type="entry name" value="CheZ"/>
    <property type="match status" value="1"/>
</dbReference>
<dbReference type="InterPro" id="IPR007439">
    <property type="entry name" value="Chemotax_Pase_CheZ"/>
</dbReference>
<gene>
    <name evidence="1" type="ORF">EVJ46_05680</name>
</gene>
<reference evidence="1 2" key="1">
    <citation type="journal article" date="2019" name="ISME J.">
        <title>Insights into ecological role of a new deltaproteobacterial order Candidatus Acidulodesulfobacterales by metagenomics and metatranscriptomics.</title>
        <authorList>
            <person name="Tan S."/>
            <person name="Liu J."/>
            <person name="Fang Y."/>
            <person name="Hedlund B.P."/>
            <person name="Lian Z.H."/>
            <person name="Huang L.Y."/>
            <person name="Li J.T."/>
            <person name="Huang L.N."/>
            <person name="Li W.J."/>
            <person name="Jiang H.C."/>
            <person name="Dong H.L."/>
            <person name="Shu W.S."/>
        </authorList>
    </citation>
    <scope>NUCLEOTIDE SEQUENCE [LARGE SCALE GENOMIC DNA]</scope>
    <source>
        <strain evidence="1">AP2</strain>
    </source>
</reference>
<proteinExistence type="predicted"/>
<dbReference type="GO" id="GO:0003824">
    <property type="term" value="F:catalytic activity"/>
    <property type="evidence" value="ECO:0007669"/>
    <property type="project" value="InterPro"/>
</dbReference>
<dbReference type="AlphaFoldDB" id="A0A519BGV8"/>
<evidence type="ECO:0000313" key="1">
    <source>
        <dbReference type="EMBL" id="RZD16506.1"/>
    </source>
</evidence>
<dbReference type="EMBL" id="SGBC01000002">
    <property type="protein sequence ID" value="RZD16506.1"/>
    <property type="molecule type" value="Genomic_DNA"/>
</dbReference>
<dbReference type="Gene3D" id="1.10.287.500">
    <property type="entry name" value="Helix hairpin bin"/>
    <property type="match status" value="1"/>
</dbReference>
<dbReference type="GO" id="GO:0009288">
    <property type="term" value="C:bacterial-type flagellum"/>
    <property type="evidence" value="ECO:0007669"/>
    <property type="project" value="InterPro"/>
</dbReference>
<dbReference type="SUPFAM" id="SSF75708">
    <property type="entry name" value="Chemotaxis phosphatase CheZ"/>
    <property type="match status" value="1"/>
</dbReference>
<dbReference type="Proteomes" id="UP000316562">
    <property type="component" value="Unassembled WGS sequence"/>
</dbReference>
<dbReference type="GO" id="GO:0050920">
    <property type="term" value="P:regulation of chemotaxis"/>
    <property type="evidence" value="ECO:0007669"/>
    <property type="project" value="InterPro"/>
</dbReference>
<evidence type="ECO:0000313" key="2">
    <source>
        <dbReference type="Proteomes" id="UP000316562"/>
    </source>
</evidence>
<name>A0A519BGV8_ACIG2</name>